<feature type="region of interest" description="Disordered" evidence="1">
    <location>
        <begin position="1"/>
        <end position="33"/>
    </location>
</feature>
<dbReference type="InterPro" id="IPR011583">
    <property type="entry name" value="Chitinase_II/V-like_cat"/>
</dbReference>
<dbReference type="InterPro" id="IPR017853">
    <property type="entry name" value="GH"/>
</dbReference>
<dbReference type="FunFam" id="3.20.20.80:FF:000164">
    <property type="entry name" value="Chitinase, variant"/>
    <property type="match status" value="1"/>
</dbReference>
<dbReference type="Gene3D" id="3.10.50.10">
    <property type="match status" value="1"/>
</dbReference>
<dbReference type="GO" id="GO:0006032">
    <property type="term" value="P:chitin catabolic process"/>
    <property type="evidence" value="ECO:0007669"/>
    <property type="project" value="TreeGrafter"/>
</dbReference>
<accession>A0A2N5V7E1</accession>
<dbReference type="InterPro" id="IPR001223">
    <property type="entry name" value="Glyco_hydro18_cat"/>
</dbReference>
<feature type="domain" description="GH18" evidence="2">
    <location>
        <begin position="140"/>
        <end position="525"/>
    </location>
</feature>
<evidence type="ECO:0000256" key="1">
    <source>
        <dbReference type="SAM" id="MobiDB-lite"/>
    </source>
</evidence>
<gene>
    <name evidence="3" type="ORF">PCASD_04780</name>
</gene>
<evidence type="ECO:0000259" key="2">
    <source>
        <dbReference type="PROSITE" id="PS51910"/>
    </source>
</evidence>
<dbReference type="Pfam" id="PF00704">
    <property type="entry name" value="Glyco_hydro_18"/>
    <property type="match status" value="1"/>
</dbReference>
<name>A0A2N5V7E1_9BASI</name>
<organism evidence="3 4">
    <name type="scientific">Puccinia coronata f. sp. avenae</name>
    <dbReference type="NCBI Taxonomy" id="200324"/>
    <lineage>
        <taxon>Eukaryota</taxon>
        <taxon>Fungi</taxon>
        <taxon>Dikarya</taxon>
        <taxon>Basidiomycota</taxon>
        <taxon>Pucciniomycotina</taxon>
        <taxon>Pucciniomycetes</taxon>
        <taxon>Pucciniales</taxon>
        <taxon>Pucciniaceae</taxon>
        <taxon>Puccinia</taxon>
    </lineage>
</organism>
<dbReference type="PROSITE" id="PS51910">
    <property type="entry name" value="GH18_2"/>
    <property type="match status" value="1"/>
</dbReference>
<dbReference type="GO" id="GO:0005576">
    <property type="term" value="C:extracellular region"/>
    <property type="evidence" value="ECO:0007669"/>
    <property type="project" value="TreeGrafter"/>
</dbReference>
<dbReference type="SUPFAM" id="SSF51445">
    <property type="entry name" value="(Trans)glycosidases"/>
    <property type="match status" value="1"/>
</dbReference>
<dbReference type="EMBL" id="PGCI01000045">
    <property type="protein sequence ID" value="PLW45826.1"/>
    <property type="molecule type" value="Genomic_DNA"/>
</dbReference>
<dbReference type="GO" id="GO:0005975">
    <property type="term" value="P:carbohydrate metabolic process"/>
    <property type="evidence" value="ECO:0007669"/>
    <property type="project" value="InterPro"/>
</dbReference>
<reference evidence="3 4" key="1">
    <citation type="submission" date="2017-11" db="EMBL/GenBank/DDBJ databases">
        <title>De novo assembly and phasing of dikaryotic genomes from two isolates of Puccinia coronata f. sp. avenae, the causal agent of oat crown rust.</title>
        <authorList>
            <person name="Miller M.E."/>
            <person name="Zhang Y."/>
            <person name="Omidvar V."/>
            <person name="Sperschneider J."/>
            <person name="Schwessinger B."/>
            <person name="Raley C."/>
            <person name="Palmer J.M."/>
            <person name="Garnica D."/>
            <person name="Upadhyaya N."/>
            <person name="Rathjen J."/>
            <person name="Taylor J.M."/>
            <person name="Park R.F."/>
            <person name="Dodds P.N."/>
            <person name="Hirsch C.D."/>
            <person name="Kianian S.F."/>
            <person name="Figueroa M."/>
        </authorList>
    </citation>
    <scope>NUCLEOTIDE SEQUENCE [LARGE SCALE GENOMIC DNA]</scope>
    <source>
        <strain evidence="3">12SD80</strain>
    </source>
</reference>
<protein>
    <recommendedName>
        <fullName evidence="2">GH18 domain-containing protein</fullName>
    </recommendedName>
</protein>
<dbReference type="Proteomes" id="UP000235392">
    <property type="component" value="Unassembled WGS sequence"/>
</dbReference>
<dbReference type="AlphaFoldDB" id="A0A2N5V7E1"/>
<dbReference type="InterPro" id="IPR050314">
    <property type="entry name" value="Glycosyl_Hydrlase_18"/>
</dbReference>
<dbReference type="PANTHER" id="PTHR11177:SF317">
    <property type="entry name" value="CHITINASE 12-RELATED"/>
    <property type="match status" value="1"/>
</dbReference>
<dbReference type="InterPro" id="IPR029070">
    <property type="entry name" value="Chitinase_insertion_sf"/>
</dbReference>
<proteinExistence type="predicted"/>
<sequence length="525" mass="57972">MCASSRRILGSFPPVSTGGDFPLPGRHPARRAADQRPGCIVAETFSWPQEHLLNCSLPAPGLFLLSLTNPCAQRSTASRRTLESSQKSWEENINHWQSKTIYSPMLFCITTLPPPVLLSTLLLQHSIPTGADHAKSKGSARVKAYYPTYNHVGQPPSKIDWDAYTDVLFFMVIPEANFTLSFDPVLTPSQGEDLVTEFVAQARKHDVNPVLSTGGWTGSRHFSNLTATSSSRERFAQVLVQFAKKHGFHGIEIDWEYPNSDGIGCNSRNKNDVVNFGLFTKELRTLWPEIELTAAVTLEGLVGSDGKSATKHETALLSENLDFVNLMAYDVYGPWSDTTGPLAPLLATCAPASAAQSVETGLQVALKQGFKASQVLLGIPGYANRFQLISPELVPKTVDKQITLYYQNKTKVTPRGGRFDDKPGHDVCGQPQAWGGSFLVRELVRRGWLSKDQKHGLNGYTRYFDECSGEPFLTNGKYLISYDDEDSTIAKAKFAKEKNMGGIYFFDTMGPTKNTLSEARKIFSE</sequence>
<dbReference type="SMART" id="SM00636">
    <property type="entry name" value="Glyco_18"/>
    <property type="match status" value="1"/>
</dbReference>
<evidence type="ECO:0000313" key="4">
    <source>
        <dbReference type="Proteomes" id="UP000235392"/>
    </source>
</evidence>
<dbReference type="GO" id="GO:0008061">
    <property type="term" value="F:chitin binding"/>
    <property type="evidence" value="ECO:0007669"/>
    <property type="project" value="InterPro"/>
</dbReference>
<dbReference type="Gene3D" id="3.20.20.80">
    <property type="entry name" value="Glycosidases"/>
    <property type="match status" value="1"/>
</dbReference>
<comment type="caution">
    <text evidence="3">The sequence shown here is derived from an EMBL/GenBank/DDBJ whole genome shotgun (WGS) entry which is preliminary data.</text>
</comment>
<evidence type="ECO:0000313" key="3">
    <source>
        <dbReference type="EMBL" id="PLW45826.1"/>
    </source>
</evidence>
<dbReference type="GO" id="GO:0004568">
    <property type="term" value="F:chitinase activity"/>
    <property type="evidence" value="ECO:0007669"/>
    <property type="project" value="TreeGrafter"/>
</dbReference>
<dbReference type="PANTHER" id="PTHR11177">
    <property type="entry name" value="CHITINASE"/>
    <property type="match status" value="1"/>
</dbReference>